<comment type="similarity">
    <text evidence="2">Belongs to the type IB topoisomerase family.</text>
</comment>
<reference evidence="9" key="1">
    <citation type="journal article" date="2014" name="Int. J. Syst. Evol. Microbiol.">
        <title>Complete genome of a new Firmicutes species belonging to the dominant human colonic microbiota ('Ruminococcus bicirculans') reveals two chromosomes and a selective capacity to utilize plant glucans.</title>
        <authorList>
            <consortium name="NISC Comparative Sequencing Program"/>
            <person name="Wegmann U."/>
            <person name="Louis P."/>
            <person name="Goesmann A."/>
            <person name="Henrissat B."/>
            <person name="Duncan S.H."/>
            <person name="Flint H.J."/>
        </authorList>
    </citation>
    <scope>NUCLEOTIDE SEQUENCE</scope>
    <source>
        <strain evidence="9">NBRC 108216</strain>
    </source>
</reference>
<evidence type="ECO:0000256" key="2">
    <source>
        <dbReference type="ARBA" id="ARBA00006645"/>
    </source>
</evidence>
<dbReference type="RefSeq" id="WP_284372420.1">
    <property type="nucleotide sequence ID" value="NZ_BSNJ01000004.1"/>
</dbReference>
<keyword evidence="10" id="KW-1185">Reference proteome</keyword>
<dbReference type="Gene3D" id="1.10.132.120">
    <property type="match status" value="1"/>
</dbReference>
<dbReference type="InterPro" id="IPR035447">
    <property type="entry name" value="DNA_topo_I_N_sf"/>
</dbReference>
<dbReference type="EC" id="5.6.2.1" evidence="3"/>
<evidence type="ECO:0000259" key="7">
    <source>
        <dbReference type="Pfam" id="PF01028"/>
    </source>
</evidence>
<evidence type="ECO:0000256" key="1">
    <source>
        <dbReference type="ARBA" id="ARBA00000213"/>
    </source>
</evidence>
<evidence type="ECO:0000313" key="9">
    <source>
        <dbReference type="EMBL" id="GLQ21156.1"/>
    </source>
</evidence>
<dbReference type="InterPro" id="IPR013500">
    <property type="entry name" value="TopoI_cat_euk"/>
</dbReference>
<dbReference type="EMBL" id="BSNJ01000004">
    <property type="protein sequence ID" value="GLQ21156.1"/>
    <property type="molecule type" value="Genomic_DNA"/>
</dbReference>
<evidence type="ECO:0000256" key="6">
    <source>
        <dbReference type="ARBA" id="ARBA00023235"/>
    </source>
</evidence>
<feature type="domain" description="DNA topoisomerase I catalytic core eukaryotic-type" evidence="7">
    <location>
        <begin position="86"/>
        <end position="255"/>
    </location>
</feature>
<accession>A0ABQ5V3J5</accession>
<dbReference type="InterPro" id="IPR001631">
    <property type="entry name" value="TopoI"/>
</dbReference>
<keyword evidence="4" id="KW-0799">Topoisomerase</keyword>
<dbReference type="Pfam" id="PF01028">
    <property type="entry name" value="Topoisom_I"/>
    <property type="match status" value="1"/>
</dbReference>
<organism evidence="9 10">
    <name type="scientific">Algimonas porphyrae</name>
    <dbReference type="NCBI Taxonomy" id="1128113"/>
    <lineage>
        <taxon>Bacteria</taxon>
        <taxon>Pseudomonadati</taxon>
        <taxon>Pseudomonadota</taxon>
        <taxon>Alphaproteobacteria</taxon>
        <taxon>Maricaulales</taxon>
        <taxon>Robiginitomaculaceae</taxon>
        <taxon>Algimonas</taxon>
    </lineage>
</organism>
<keyword evidence="5" id="KW-0238">DNA-binding</keyword>
<dbReference type="Proteomes" id="UP001161390">
    <property type="component" value="Unassembled WGS sequence"/>
</dbReference>
<proteinExistence type="inferred from homology"/>
<protein>
    <recommendedName>
        <fullName evidence="3">DNA topoisomerase</fullName>
        <ecNumber evidence="3">5.6.2.1</ecNumber>
    </recommendedName>
</protein>
<comment type="catalytic activity">
    <reaction evidence="1">
        <text>ATP-independent breakage of single-stranded DNA, followed by passage and rejoining.</text>
        <dbReference type="EC" id="5.6.2.1"/>
    </reaction>
</comment>
<comment type="caution">
    <text evidence="9">The sequence shown here is derived from an EMBL/GenBank/DDBJ whole genome shotgun (WGS) entry which is preliminary data.</text>
</comment>
<name>A0ABQ5V3J5_9PROT</name>
<dbReference type="SUPFAM" id="SSF55869">
    <property type="entry name" value="DNA topoisomerase I domain"/>
    <property type="match status" value="1"/>
</dbReference>
<dbReference type="Gene3D" id="3.90.15.10">
    <property type="entry name" value="Topoisomerase I, Chain A, domain 3"/>
    <property type="match status" value="1"/>
</dbReference>
<evidence type="ECO:0000313" key="10">
    <source>
        <dbReference type="Proteomes" id="UP001161390"/>
    </source>
</evidence>
<evidence type="ECO:0000256" key="3">
    <source>
        <dbReference type="ARBA" id="ARBA00012891"/>
    </source>
</evidence>
<dbReference type="Gene3D" id="3.30.66.10">
    <property type="entry name" value="DNA topoisomerase I domain"/>
    <property type="match status" value="1"/>
</dbReference>
<gene>
    <name evidence="9" type="ORF">GCM10007854_21110</name>
</gene>
<feature type="domain" description="DNA topoisomerase IB N-terminal" evidence="8">
    <location>
        <begin position="26"/>
        <end position="74"/>
    </location>
</feature>
<dbReference type="Pfam" id="PF21338">
    <property type="entry name" value="Top1B_N_bact"/>
    <property type="match status" value="1"/>
</dbReference>
<dbReference type="InterPro" id="IPR014711">
    <property type="entry name" value="TopoI_cat_a-hlx-sub_euk"/>
</dbReference>
<dbReference type="InterPro" id="IPR011010">
    <property type="entry name" value="DNA_brk_join_enz"/>
</dbReference>
<dbReference type="InterPro" id="IPR049331">
    <property type="entry name" value="Top1B_N_bact"/>
</dbReference>
<keyword evidence="6" id="KW-0413">Isomerase</keyword>
<dbReference type="PROSITE" id="PS52038">
    <property type="entry name" value="TOPO_IB_2"/>
    <property type="match status" value="1"/>
</dbReference>
<evidence type="ECO:0000259" key="8">
    <source>
        <dbReference type="Pfam" id="PF21338"/>
    </source>
</evidence>
<reference evidence="9" key="2">
    <citation type="submission" date="2023-01" db="EMBL/GenBank/DDBJ databases">
        <title>Draft genome sequence of Algimonas porphyrae strain NBRC 108216.</title>
        <authorList>
            <person name="Sun Q."/>
            <person name="Mori K."/>
        </authorList>
    </citation>
    <scope>NUCLEOTIDE SEQUENCE</scope>
    <source>
        <strain evidence="9">NBRC 108216</strain>
    </source>
</reference>
<dbReference type="SUPFAM" id="SSF56349">
    <property type="entry name" value="DNA breaking-rejoining enzymes"/>
    <property type="match status" value="1"/>
</dbReference>
<dbReference type="PRINTS" id="PR00416">
    <property type="entry name" value="EUTPISMRASEI"/>
</dbReference>
<evidence type="ECO:0000256" key="5">
    <source>
        <dbReference type="ARBA" id="ARBA00023125"/>
    </source>
</evidence>
<evidence type="ECO:0000256" key="4">
    <source>
        <dbReference type="ARBA" id="ARBA00023029"/>
    </source>
</evidence>
<sequence length="338" mass="38351">MAALPHMLRYSSQDEPGLTRVRRGRGFSYHDAEGNRIADPDILTRIRSLGLPPAYKDVWICADAQGHLQAAGTDARGRRQYRYHTEWRAFRDARKFEQLDPFGRKLPRLRERVDQDLRRNRPDRDQVCAALVRLIDRTALRVGSERYARDNSTYGATTLRSRHLQLEKDRLRLSFTAKGRERVRKQMKDQTLARVIERLDDLPGARIFSYLGDDGSCQPVLSDDVNRYIAEATGESGMTAKTFRTWHGTLAALEKAVTTTDGLTIKNLSEAAAQRLHNSPAIARSSYIHPAVIALTEMDDAERKARLDGLDLRRAPNRSPTQEKRLLSLLSQGSECEG</sequence>